<sequence length="1563" mass="179349">MLIDGIQRCLEDRDETERQGRAVAEAEADTKPEILNVNPDPEPVPEETFGDLGNNESSLIISTNDEFKWFRQGTVVAECRSNNSDKILIAIAVWPTWVAVAVSENLRKVLIVIAVWPTWVAVAVSETLRKTKLRIGLAEQTLLAALSTAAVYTEKHSTPPPNIQSPLEELPLFKKPPTVLDELLDNAGGERSKKFKTQIRSYNAMLAMTSMGGKVDTRVNDGRGPYIYRLNGQNHHRIGTLIPADGQNPHFAQLYFYDTENEVQNRMNALRSSQSNSNLDPSIVDTLVKMLDESNILVKLFRIARDRFKEGDIHHLRLRLIGSRSTDGREYNLPTSSEIAAIVVGDIGVENEHRDVIVEYKDGGLKRINELHPSYMALQYPLLFPYGEDGFRLGILYRNVNGRIHNTKDFITMREYYAYRLQEREGEGHTLIYGGRLFQQFDVDAYTCIEGARLMWVRRNQRRLRIELYSGLKDAVMRGDTTPASTGKRIVLPSSFTGSPRYMIENYQDAMAICRWAVVYTIEYQKRGLPHAHILLFLHPDDKHPTPIEIDRIISAEIPNWNKDPQAYIAVKQYMVHGPCGSINPSASCMIDNRCSKHFPKKFYSETTIDEDGFAIYRRKNNGRFVERNSVKLDNRFIVPHNIDLLVKYQAHINVEWCNRSRSIKYLFKYITKGPDRATLILEENVHVDASTGIQHVTNTDEVKAYLDCRYISAIEACWRIFQFDIHYRLPAVERLNFHLENEQPIMFDDSDYLDNVLDKPDIGKTKFTEWMKANDLYEEAKELTYSDFPSKWVWHKKDKEWRLRKSGRSIGRIYYAHPGSGERFYMRMLLNVIKGPRSFQEIRTVNNVLHPTFRSACYALGLLDDDKEWHEALNHASHWASGKQLRELFVTILIFCEVADPYKLWISNWKILCEDIQHRQRTILRYGNLHLDDFQLQNYALCDIEQILIRNGRSLREFESIPYPDTLLLRQSNNRMLQEELDYDRDSLAEEHTRLLNGLNYDQMIIYDAVLESVTENKGGVFFVYGHGGTGKTYLWKTMISRLRSEGKIVIAVASSGIAALLLPGGRTAHSRFQIPINVTDSSTCGFKQGSQIAELMKKASLIIWDEAPMAHRNCFEAVDRSLRDILRFSDPNSTDKPFGGKTIVLGGDFRQILPVVAKGRREQIVEASINKSSLWKYCRVFILTKNMRLEQNPGDNAAREFAKWILKIGDGELCDTEGESLIEIPSDLIIHVDTHPINDIVNATYPEIQAKYTDAKYLEERAILAPTNDFVQDINDFMIDLINVDEETYLSADSICKAASNIPEQDAMYPIEFLNSLKFPGIPNHRLRLKVGLPIMLLRNLNQSAGLCNGDYNLSSTSATKIYINLEIPEVERLLDKIQTEVEDATGSTTFILFDNGVEKIIPKTAKELAEMQDENLNDNNLPKELEKIIGKEYIFQLRLDEYNLKYGRENYTVSRIFDPDISEKNSTSNEAEIKKEIPIRCVGTSKSDNYYNNQKTYADKTMDEYSPVRLPINVENMQSDDDNMTIQRIQKRSKATQEKSSKNKKLRSAKNKGKVLKMKK</sequence>
<dbReference type="InterPro" id="IPR025476">
    <property type="entry name" value="Helitron_helicase-like"/>
</dbReference>
<protein>
    <recommendedName>
        <fullName evidence="1">ATP-dependent DNA helicase</fullName>
        <ecNumber evidence="1">5.6.2.3</ecNumber>
    </recommendedName>
</protein>
<dbReference type="SUPFAM" id="SSF50249">
    <property type="entry name" value="Nucleic acid-binding proteins"/>
    <property type="match status" value="1"/>
</dbReference>
<keyword evidence="1" id="KW-0067">ATP-binding</keyword>
<evidence type="ECO:0000259" key="4">
    <source>
        <dbReference type="Pfam" id="PF08646"/>
    </source>
</evidence>
<feature type="domain" description="DNA helicase Pif1-like DEAD-box helicase" evidence="3">
    <location>
        <begin position="1000"/>
        <end position="1218"/>
    </location>
</feature>
<keyword evidence="1" id="KW-0378">Hydrolase</keyword>
<keyword evidence="1" id="KW-0234">DNA repair</keyword>
<dbReference type="GO" id="GO:0043139">
    <property type="term" value="F:5'-3' DNA helicase activity"/>
    <property type="evidence" value="ECO:0007669"/>
    <property type="project" value="UniProtKB-EC"/>
</dbReference>
<dbReference type="PANTHER" id="PTHR10492:SF101">
    <property type="entry name" value="ATP-DEPENDENT DNA HELICASE"/>
    <property type="match status" value="1"/>
</dbReference>
<feature type="domain" description="Replication factor A C-terminal" evidence="4">
    <location>
        <begin position="1380"/>
        <end position="1468"/>
    </location>
</feature>
<dbReference type="SUPFAM" id="SSF52540">
    <property type="entry name" value="P-loop containing nucleoside triphosphate hydrolases"/>
    <property type="match status" value="2"/>
</dbReference>
<dbReference type="GO" id="GO:0006281">
    <property type="term" value="P:DNA repair"/>
    <property type="evidence" value="ECO:0007669"/>
    <property type="project" value="UniProtKB-KW"/>
</dbReference>
<keyword evidence="1" id="KW-0347">Helicase</keyword>
<comment type="catalytic activity">
    <reaction evidence="1">
        <text>ATP + H2O = ADP + phosphate + H(+)</text>
        <dbReference type="Rhea" id="RHEA:13065"/>
        <dbReference type="ChEBI" id="CHEBI:15377"/>
        <dbReference type="ChEBI" id="CHEBI:15378"/>
        <dbReference type="ChEBI" id="CHEBI:30616"/>
        <dbReference type="ChEBI" id="CHEBI:43474"/>
        <dbReference type="ChEBI" id="CHEBI:456216"/>
        <dbReference type="EC" id="5.6.2.3"/>
    </reaction>
</comment>
<dbReference type="Pfam" id="PF05970">
    <property type="entry name" value="PIF1"/>
    <property type="match status" value="1"/>
</dbReference>
<feature type="region of interest" description="Disordered" evidence="2">
    <location>
        <begin position="13"/>
        <end position="43"/>
    </location>
</feature>
<dbReference type="Pfam" id="PF21530">
    <property type="entry name" value="Pif1_2B_dom"/>
    <property type="match status" value="1"/>
</dbReference>
<dbReference type="InterPro" id="IPR010285">
    <property type="entry name" value="DNA_helicase_pif1-like_DEAD"/>
</dbReference>
<dbReference type="InterPro" id="IPR049163">
    <property type="entry name" value="Pif1-like_2B_dom"/>
</dbReference>
<dbReference type="Gene3D" id="3.40.50.300">
    <property type="entry name" value="P-loop containing nucleotide triphosphate hydrolases"/>
    <property type="match status" value="1"/>
</dbReference>
<evidence type="ECO:0000259" key="5">
    <source>
        <dbReference type="Pfam" id="PF14214"/>
    </source>
</evidence>
<evidence type="ECO:0000259" key="6">
    <source>
        <dbReference type="Pfam" id="PF21530"/>
    </source>
</evidence>
<organism evidence="7">
    <name type="scientific">Fagus sylvatica</name>
    <name type="common">Beechnut</name>
    <dbReference type="NCBI Taxonomy" id="28930"/>
    <lineage>
        <taxon>Eukaryota</taxon>
        <taxon>Viridiplantae</taxon>
        <taxon>Streptophyta</taxon>
        <taxon>Embryophyta</taxon>
        <taxon>Tracheophyta</taxon>
        <taxon>Spermatophyta</taxon>
        <taxon>Magnoliopsida</taxon>
        <taxon>eudicotyledons</taxon>
        <taxon>Gunneridae</taxon>
        <taxon>Pentapetalae</taxon>
        <taxon>rosids</taxon>
        <taxon>fabids</taxon>
        <taxon>Fagales</taxon>
        <taxon>Fagaceae</taxon>
        <taxon>Fagus</taxon>
    </lineage>
</organism>
<dbReference type="Pfam" id="PF08646">
    <property type="entry name" value="Rep_fac-A_C"/>
    <property type="match status" value="1"/>
</dbReference>
<dbReference type="GO" id="GO:0000723">
    <property type="term" value="P:telomere maintenance"/>
    <property type="evidence" value="ECO:0007669"/>
    <property type="project" value="InterPro"/>
</dbReference>
<dbReference type="InterPro" id="IPR027417">
    <property type="entry name" value="P-loop_NTPase"/>
</dbReference>
<proteinExistence type="inferred from homology"/>
<evidence type="ECO:0000259" key="3">
    <source>
        <dbReference type="Pfam" id="PF05970"/>
    </source>
</evidence>
<comment type="cofactor">
    <cofactor evidence="1">
        <name>Mg(2+)</name>
        <dbReference type="ChEBI" id="CHEBI:18420"/>
    </cofactor>
</comment>
<keyword evidence="1" id="KW-0227">DNA damage</keyword>
<dbReference type="EC" id="5.6.2.3" evidence="1"/>
<evidence type="ECO:0000313" key="7">
    <source>
        <dbReference type="EMBL" id="SPC73413.1"/>
    </source>
</evidence>
<feature type="domain" description="Helitron helicase-like" evidence="5">
    <location>
        <begin position="416"/>
        <end position="515"/>
    </location>
</feature>
<keyword evidence="1" id="KW-0547">Nucleotide-binding</keyword>
<dbReference type="InterPro" id="IPR012340">
    <property type="entry name" value="NA-bd_OB-fold"/>
</dbReference>
<feature type="region of interest" description="Disordered" evidence="2">
    <location>
        <begin position="1533"/>
        <end position="1563"/>
    </location>
</feature>
<evidence type="ECO:0000256" key="1">
    <source>
        <dbReference type="RuleBase" id="RU363044"/>
    </source>
</evidence>
<dbReference type="GO" id="GO:0016887">
    <property type="term" value="F:ATP hydrolysis activity"/>
    <property type="evidence" value="ECO:0007669"/>
    <property type="project" value="RHEA"/>
</dbReference>
<dbReference type="EMBL" id="OIVN01000057">
    <property type="protein sequence ID" value="SPC73413.1"/>
    <property type="molecule type" value="Genomic_DNA"/>
</dbReference>
<feature type="compositionally biased region" description="Basic residues" evidence="2">
    <location>
        <begin position="1545"/>
        <end position="1563"/>
    </location>
</feature>
<comment type="similarity">
    <text evidence="1">Belongs to the helicase family.</text>
</comment>
<dbReference type="Pfam" id="PF14214">
    <property type="entry name" value="Helitron_like_N"/>
    <property type="match status" value="1"/>
</dbReference>
<evidence type="ECO:0000256" key="2">
    <source>
        <dbReference type="SAM" id="MobiDB-lite"/>
    </source>
</evidence>
<dbReference type="PANTHER" id="PTHR10492">
    <property type="match status" value="1"/>
</dbReference>
<name>A0A2N9EFA4_FAGSY</name>
<dbReference type="GO" id="GO:0005524">
    <property type="term" value="F:ATP binding"/>
    <property type="evidence" value="ECO:0007669"/>
    <property type="project" value="UniProtKB-KW"/>
</dbReference>
<dbReference type="InterPro" id="IPR013955">
    <property type="entry name" value="Rep_factor-A_C"/>
</dbReference>
<gene>
    <name evidence="7" type="ORF">FSB_LOCUS1295</name>
</gene>
<dbReference type="GO" id="GO:0006310">
    <property type="term" value="P:DNA recombination"/>
    <property type="evidence" value="ECO:0007669"/>
    <property type="project" value="UniProtKB-KW"/>
</dbReference>
<reference evidence="7" key="1">
    <citation type="submission" date="2018-02" db="EMBL/GenBank/DDBJ databases">
        <authorList>
            <person name="Cohen D.B."/>
            <person name="Kent A.D."/>
        </authorList>
    </citation>
    <scope>NUCLEOTIDE SEQUENCE</scope>
</reference>
<dbReference type="Gene3D" id="2.40.50.140">
    <property type="entry name" value="Nucleic acid-binding proteins"/>
    <property type="match status" value="1"/>
</dbReference>
<accession>A0A2N9EFA4</accession>
<keyword evidence="1" id="KW-0233">DNA recombination</keyword>
<feature type="domain" description="DNA helicase Pif1-like 2B" evidence="6">
    <location>
        <begin position="1314"/>
        <end position="1352"/>
    </location>
</feature>